<evidence type="ECO:0000313" key="2">
    <source>
        <dbReference type="Proteomes" id="UP001732700"/>
    </source>
</evidence>
<reference evidence="1" key="1">
    <citation type="submission" date="2021-05" db="EMBL/GenBank/DDBJ databases">
        <authorList>
            <person name="Scholz U."/>
            <person name="Mascher M."/>
            <person name="Fiebig A."/>
        </authorList>
    </citation>
    <scope>NUCLEOTIDE SEQUENCE [LARGE SCALE GENOMIC DNA]</scope>
</reference>
<dbReference type="Proteomes" id="UP001732700">
    <property type="component" value="Chromosome 3C"/>
</dbReference>
<proteinExistence type="predicted"/>
<protein>
    <submittedName>
        <fullName evidence="1">Uncharacterized protein</fullName>
    </submittedName>
</protein>
<evidence type="ECO:0000313" key="1">
    <source>
        <dbReference type="EnsemblPlants" id="AVESA.00010b.r2.3CG0452010.1.CDS"/>
    </source>
</evidence>
<dbReference type="EnsemblPlants" id="AVESA.00010b.r2.3CG0452010.1">
    <property type="protein sequence ID" value="AVESA.00010b.r2.3CG0452010.1.CDS"/>
    <property type="gene ID" value="AVESA.00010b.r2.3CG0452010"/>
</dbReference>
<sequence>MKMINASGKDLDAQKFVDNLKDRYGNGISTKCLIYNATGKTLSLQTYNDWTGHIYDSPYPSDILNGQWGAFLHVHPAGSLVGSFGAVVYRITGVCDLMFGWGIPYIGDNAVHTEIQEEGFFPLYNRWGYVKTMLETQGYTSTDNRYGYVSKAEIGEGTSVNARAVFQLA</sequence>
<organism evidence="1 2">
    <name type="scientific">Avena sativa</name>
    <name type="common">Oat</name>
    <dbReference type="NCBI Taxonomy" id="4498"/>
    <lineage>
        <taxon>Eukaryota</taxon>
        <taxon>Viridiplantae</taxon>
        <taxon>Streptophyta</taxon>
        <taxon>Embryophyta</taxon>
        <taxon>Tracheophyta</taxon>
        <taxon>Spermatophyta</taxon>
        <taxon>Magnoliopsida</taxon>
        <taxon>Liliopsida</taxon>
        <taxon>Poales</taxon>
        <taxon>Poaceae</taxon>
        <taxon>BOP clade</taxon>
        <taxon>Pooideae</taxon>
        <taxon>Poodae</taxon>
        <taxon>Poeae</taxon>
        <taxon>Poeae Chloroplast Group 1 (Aveneae type)</taxon>
        <taxon>Aveninae</taxon>
        <taxon>Avena</taxon>
    </lineage>
</organism>
<accession>A0ACD5VKA7</accession>
<name>A0ACD5VKA7_AVESA</name>
<keyword evidence="2" id="KW-1185">Reference proteome</keyword>
<reference evidence="1" key="2">
    <citation type="submission" date="2025-09" db="UniProtKB">
        <authorList>
            <consortium name="EnsemblPlants"/>
        </authorList>
    </citation>
    <scope>IDENTIFICATION</scope>
</reference>